<feature type="region of interest" description="Disordered" evidence="1">
    <location>
        <begin position="1"/>
        <end position="49"/>
    </location>
</feature>
<accession>A0A5J4TQK0</accession>
<comment type="caution">
    <text evidence="2">The sequence shown here is derived from an EMBL/GenBank/DDBJ whole genome shotgun (WGS) entry which is preliminary data.</text>
</comment>
<feature type="compositionally biased region" description="Basic and acidic residues" evidence="1">
    <location>
        <begin position="31"/>
        <end position="42"/>
    </location>
</feature>
<proteinExistence type="predicted"/>
<evidence type="ECO:0000313" key="2">
    <source>
        <dbReference type="EMBL" id="KAA6360203.1"/>
    </source>
</evidence>
<protein>
    <submittedName>
        <fullName evidence="2">Uncharacterized protein</fullName>
    </submittedName>
</protein>
<gene>
    <name evidence="2" type="ORF">EZS28_044269</name>
</gene>
<name>A0A5J4TQK0_9EUKA</name>
<feature type="compositionally biased region" description="Basic and acidic residues" evidence="1">
    <location>
        <begin position="1"/>
        <end position="10"/>
    </location>
</feature>
<dbReference type="Proteomes" id="UP000324800">
    <property type="component" value="Unassembled WGS sequence"/>
</dbReference>
<organism evidence="2 3">
    <name type="scientific">Streblomastix strix</name>
    <dbReference type="NCBI Taxonomy" id="222440"/>
    <lineage>
        <taxon>Eukaryota</taxon>
        <taxon>Metamonada</taxon>
        <taxon>Preaxostyla</taxon>
        <taxon>Oxymonadida</taxon>
        <taxon>Streblomastigidae</taxon>
        <taxon>Streblomastix</taxon>
    </lineage>
</organism>
<evidence type="ECO:0000313" key="3">
    <source>
        <dbReference type="Proteomes" id="UP000324800"/>
    </source>
</evidence>
<reference evidence="2 3" key="1">
    <citation type="submission" date="2019-03" db="EMBL/GenBank/DDBJ databases">
        <title>Single cell metagenomics reveals metabolic interactions within the superorganism composed of flagellate Streblomastix strix and complex community of Bacteroidetes bacteria on its surface.</title>
        <authorList>
            <person name="Treitli S.C."/>
            <person name="Kolisko M."/>
            <person name="Husnik F."/>
            <person name="Keeling P."/>
            <person name="Hampl V."/>
        </authorList>
    </citation>
    <scope>NUCLEOTIDE SEQUENCE [LARGE SCALE GENOMIC DNA]</scope>
    <source>
        <strain evidence="2">ST1C</strain>
    </source>
</reference>
<dbReference type="AlphaFoldDB" id="A0A5J4TQK0"/>
<dbReference type="EMBL" id="SNRW01027269">
    <property type="protein sequence ID" value="KAA6360203.1"/>
    <property type="molecule type" value="Genomic_DNA"/>
</dbReference>
<feature type="non-terminal residue" evidence="2">
    <location>
        <position position="1"/>
    </location>
</feature>
<sequence length="49" mass="5545">IDDNDKKQRNQYDNPRSNDSESAESVTDDDVFSHKSDVKGVDYPDEGVI</sequence>
<evidence type="ECO:0000256" key="1">
    <source>
        <dbReference type="SAM" id="MobiDB-lite"/>
    </source>
</evidence>